<keyword evidence="3" id="KW-0378">Hydrolase</keyword>
<evidence type="ECO:0000256" key="5">
    <source>
        <dbReference type="SAM" id="MobiDB-lite"/>
    </source>
</evidence>
<proteinExistence type="inferred from homology"/>
<organism evidence="8 9">
    <name type="scientific">Plasmodium vivax India VII</name>
    <dbReference type="NCBI Taxonomy" id="1077284"/>
    <lineage>
        <taxon>Eukaryota</taxon>
        <taxon>Sar</taxon>
        <taxon>Alveolata</taxon>
        <taxon>Apicomplexa</taxon>
        <taxon>Aconoidasida</taxon>
        <taxon>Haemosporida</taxon>
        <taxon>Plasmodiidae</taxon>
        <taxon>Plasmodium</taxon>
        <taxon>Plasmodium (Plasmodium)</taxon>
    </lineage>
</organism>
<evidence type="ECO:0000259" key="6">
    <source>
        <dbReference type="PROSITE" id="PS50054"/>
    </source>
</evidence>
<dbReference type="InterPro" id="IPR000387">
    <property type="entry name" value="Tyr_Pase_dom"/>
</dbReference>
<evidence type="ECO:0000259" key="7">
    <source>
        <dbReference type="PROSITE" id="PS50056"/>
    </source>
</evidence>
<protein>
    <recommendedName>
        <fullName evidence="2">protein-tyrosine-phosphatase</fullName>
        <ecNumber evidence="2">3.1.3.48</ecNumber>
    </recommendedName>
</protein>
<dbReference type="PROSITE" id="PS50054">
    <property type="entry name" value="TYR_PHOSPHATASE_DUAL"/>
    <property type="match status" value="1"/>
</dbReference>
<feature type="region of interest" description="Disordered" evidence="5">
    <location>
        <begin position="94"/>
        <end position="123"/>
    </location>
</feature>
<dbReference type="GO" id="GO:0004725">
    <property type="term" value="F:protein tyrosine phosphatase activity"/>
    <property type="evidence" value="ECO:0007669"/>
    <property type="project" value="UniProtKB-EC"/>
</dbReference>
<dbReference type="PROSITE" id="PS50056">
    <property type="entry name" value="TYR_PHOSPHATASE_2"/>
    <property type="match status" value="1"/>
</dbReference>
<comment type="similarity">
    <text evidence="1">Belongs to the protein-tyrosine phosphatase family. Non-receptor class dual specificity subfamily.</text>
</comment>
<gene>
    <name evidence="8" type="ORF">PVIIG_03070</name>
</gene>
<accession>A0A0J9V406</accession>
<dbReference type="InterPro" id="IPR000340">
    <property type="entry name" value="Dual-sp_phosphatase_cat-dom"/>
</dbReference>
<dbReference type="Gene3D" id="3.90.190.10">
    <property type="entry name" value="Protein tyrosine phosphatase superfamily"/>
    <property type="match status" value="1"/>
</dbReference>
<dbReference type="PANTHER" id="PTHR45848:SF4">
    <property type="entry name" value="DUAL SPECIFICITY PROTEIN PHOSPHATASE 12"/>
    <property type="match status" value="1"/>
</dbReference>
<feature type="domain" description="Tyrosine-protein phosphatase" evidence="6">
    <location>
        <begin position="271"/>
        <end position="425"/>
    </location>
</feature>
<dbReference type="InterPro" id="IPR016130">
    <property type="entry name" value="Tyr_Pase_AS"/>
</dbReference>
<evidence type="ECO:0000313" key="9">
    <source>
        <dbReference type="Proteomes" id="UP000053562"/>
    </source>
</evidence>
<dbReference type="PANTHER" id="PTHR45848">
    <property type="entry name" value="DUAL SPECIFICITY PROTEIN PHOSPHATASE 12 FAMILY MEMBER"/>
    <property type="match status" value="1"/>
</dbReference>
<dbReference type="InterPro" id="IPR029021">
    <property type="entry name" value="Prot-tyrosine_phosphatase-like"/>
</dbReference>
<evidence type="ECO:0000256" key="3">
    <source>
        <dbReference type="ARBA" id="ARBA00022801"/>
    </source>
</evidence>
<dbReference type="SUPFAM" id="SSF52799">
    <property type="entry name" value="(Phosphotyrosine protein) phosphatases II"/>
    <property type="match status" value="1"/>
</dbReference>
<dbReference type="Proteomes" id="UP000053562">
    <property type="component" value="Unassembled WGS sequence"/>
</dbReference>
<dbReference type="OrthoDB" id="2017893at2759"/>
<sequence>MIVKVFDHIYISNVYNANDIYHLINLNIGGVLTCFRCMSIEWCHHDPKENRKVFYKDKFLSCKGEFLRDPGGRDSPLPLCHGGLAAGKGSQLASKLIPSSGSAGEKPPEGGDTSSDGATEHSEGDLFAKPYAHYDYVIYPLEIVKKKISKETIDDYVKAMVQLKDDVEVNCVPVVGSEASASADEEVGKYQGDVVDASQSSGGEESRARRRSSSLADEQTVPDRTTHRYGSSNSSGNGAKEGVSRSAEHLNVASQHDGGVPPVPSAISPGDPSAISPGDPSVTSPGDPPEMTPLKGLPTQRTTQTVCELNQILRDGKNKNVPSSNIYQMKHMYLDILDTFDENILKHVDQAHAFIDDVIRSDKNVLVHCMAGISRCSSIILSYISKKNGKGIAQNFAILKDRYPFAHPNEGFYRQLLLYERMNYTLDGRSEYHRAYEEITRDRGALERLKCLNLKNEPDATYKFRCKLCRFTLFNDNDVIQHELDKFKIKKKYGHSCTSIFIEKKEWLLTEQKMKGVLTCPNRSCSAKLGKWSWTGICCSCGYLQTPAFMINASNVDRMKINPD</sequence>
<evidence type="ECO:0000313" key="8">
    <source>
        <dbReference type="EMBL" id="KMZ80703.1"/>
    </source>
</evidence>
<dbReference type="AlphaFoldDB" id="A0A0J9V406"/>
<name>A0A0J9V406_PLAVI</name>
<dbReference type="Pfam" id="PF00782">
    <property type="entry name" value="DSPc"/>
    <property type="match status" value="1"/>
</dbReference>
<keyword evidence="4" id="KW-0904">Protein phosphatase</keyword>
<evidence type="ECO:0000256" key="2">
    <source>
        <dbReference type="ARBA" id="ARBA00013064"/>
    </source>
</evidence>
<reference evidence="8 9" key="1">
    <citation type="submission" date="2011-08" db="EMBL/GenBank/DDBJ databases">
        <title>The Genome Sequence of Plasmodium vivax India VII.</title>
        <authorList>
            <consortium name="The Broad Institute Genome Sequencing Platform"/>
            <consortium name="The Broad Institute Genome Sequencing Center for Infectious Disease"/>
            <person name="Neafsey D."/>
            <person name="Carlton J."/>
            <person name="Barnwell J."/>
            <person name="Collins W."/>
            <person name="Escalante A."/>
            <person name="Mullikin J."/>
            <person name="Saul A."/>
            <person name="Guigo R."/>
            <person name="Camara F."/>
            <person name="Young S.K."/>
            <person name="Zeng Q."/>
            <person name="Gargeya S."/>
            <person name="Fitzgerald M."/>
            <person name="Haas B."/>
            <person name="Abouelleil A."/>
            <person name="Alvarado L."/>
            <person name="Arachchi H.M."/>
            <person name="Berlin A."/>
            <person name="Brown A."/>
            <person name="Chapman S.B."/>
            <person name="Chen Z."/>
            <person name="Dunbar C."/>
            <person name="Freedman E."/>
            <person name="Gearin G."/>
            <person name="Gellesch M."/>
            <person name="Goldberg J."/>
            <person name="Griggs A."/>
            <person name="Gujja S."/>
            <person name="Heiman D."/>
            <person name="Howarth C."/>
            <person name="Larson L."/>
            <person name="Lui A."/>
            <person name="MacDonald P.J.P."/>
            <person name="Montmayeur A."/>
            <person name="Murphy C."/>
            <person name="Neiman D."/>
            <person name="Pearson M."/>
            <person name="Priest M."/>
            <person name="Roberts A."/>
            <person name="Saif S."/>
            <person name="Shea T."/>
            <person name="Shenoy N."/>
            <person name="Sisk P."/>
            <person name="Stolte C."/>
            <person name="Sykes S."/>
            <person name="Wortman J."/>
            <person name="Nusbaum C."/>
            <person name="Birren B."/>
        </authorList>
    </citation>
    <scope>NUCLEOTIDE SEQUENCE [LARGE SCALE GENOMIC DNA]</scope>
    <source>
        <strain evidence="8 9">India VII</strain>
    </source>
</reference>
<evidence type="ECO:0000256" key="1">
    <source>
        <dbReference type="ARBA" id="ARBA00008601"/>
    </source>
</evidence>
<dbReference type="InterPro" id="IPR020422">
    <property type="entry name" value="TYR_PHOSPHATASE_DUAL_dom"/>
</dbReference>
<dbReference type="CDD" id="cd14498">
    <property type="entry name" value="DSP"/>
    <property type="match status" value="1"/>
</dbReference>
<feature type="compositionally biased region" description="Polar residues" evidence="5">
    <location>
        <begin position="228"/>
        <end position="237"/>
    </location>
</feature>
<feature type="domain" description="Tyrosine specific protein phosphatases" evidence="7">
    <location>
        <begin position="342"/>
        <end position="414"/>
    </location>
</feature>
<evidence type="ECO:0000256" key="4">
    <source>
        <dbReference type="ARBA" id="ARBA00022912"/>
    </source>
</evidence>
<dbReference type="PROSITE" id="PS00383">
    <property type="entry name" value="TYR_PHOSPHATASE_1"/>
    <property type="match status" value="1"/>
</dbReference>
<dbReference type="SMART" id="SM00195">
    <property type="entry name" value="DSPc"/>
    <property type="match status" value="1"/>
</dbReference>
<dbReference type="EC" id="3.1.3.48" evidence="2"/>
<feature type="region of interest" description="Disordered" evidence="5">
    <location>
        <begin position="180"/>
        <end position="301"/>
    </location>
</feature>
<dbReference type="EMBL" id="KQ234274">
    <property type="protein sequence ID" value="KMZ80703.1"/>
    <property type="molecule type" value="Genomic_DNA"/>
</dbReference>
<dbReference type="GO" id="GO:0008138">
    <property type="term" value="F:protein tyrosine/serine/threonine phosphatase activity"/>
    <property type="evidence" value="ECO:0007669"/>
    <property type="project" value="TreeGrafter"/>
</dbReference>